<feature type="signal peptide" evidence="2">
    <location>
        <begin position="1"/>
        <end position="26"/>
    </location>
</feature>
<evidence type="ECO:0000313" key="3">
    <source>
        <dbReference type="Proteomes" id="UP000515152"/>
    </source>
</evidence>
<evidence type="ECO:0000256" key="1">
    <source>
        <dbReference type="SAM" id="MobiDB-lite"/>
    </source>
</evidence>
<keyword evidence="2" id="KW-0732">Signal</keyword>
<dbReference type="OrthoDB" id="8434774at2759"/>
<gene>
    <name evidence="4 5 6" type="primary">LOC105888513</name>
</gene>
<dbReference type="GeneID" id="105888513"/>
<evidence type="ECO:0000313" key="4">
    <source>
        <dbReference type="RefSeq" id="XP_031436446.1"/>
    </source>
</evidence>
<dbReference type="Pfam" id="PF15137">
    <property type="entry name" value="ECPIP"/>
    <property type="match status" value="1"/>
</dbReference>
<dbReference type="PANTHER" id="PTHR35658">
    <property type="entry name" value="RCG58666, ISOFORM CRA_A"/>
    <property type="match status" value="1"/>
</dbReference>
<evidence type="ECO:0000313" key="5">
    <source>
        <dbReference type="RefSeq" id="XP_031436453.1"/>
    </source>
</evidence>
<organism evidence="3 5">
    <name type="scientific">Clupea harengus</name>
    <name type="common">Atlantic herring</name>
    <dbReference type="NCBI Taxonomy" id="7950"/>
    <lineage>
        <taxon>Eukaryota</taxon>
        <taxon>Metazoa</taxon>
        <taxon>Chordata</taxon>
        <taxon>Craniata</taxon>
        <taxon>Vertebrata</taxon>
        <taxon>Euteleostomi</taxon>
        <taxon>Actinopterygii</taxon>
        <taxon>Neopterygii</taxon>
        <taxon>Teleostei</taxon>
        <taxon>Clupei</taxon>
        <taxon>Clupeiformes</taxon>
        <taxon>Clupeoidei</taxon>
        <taxon>Clupeidae</taxon>
        <taxon>Clupea</taxon>
    </lineage>
</organism>
<reference evidence="4 5" key="1">
    <citation type="submission" date="2025-04" db="UniProtKB">
        <authorList>
            <consortium name="RefSeq"/>
        </authorList>
    </citation>
    <scope>IDENTIFICATION</scope>
</reference>
<dbReference type="Proteomes" id="UP000515152">
    <property type="component" value="Chromosome 2"/>
</dbReference>
<feature type="chain" id="PRO_5044652912" evidence="2">
    <location>
        <begin position="27"/>
        <end position="246"/>
    </location>
</feature>
<dbReference type="RefSeq" id="XP_031436446.1">
    <property type="nucleotide sequence ID" value="XM_031580586.1"/>
</dbReference>
<dbReference type="PANTHER" id="PTHR35658:SF1">
    <property type="entry name" value="CHROMOSOME 21 OPEN READING FRAME 62"/>
    <property type="match status" value="1"/>
</dbReference>
<dbReference type="RefSeq" id="XP_042565442.1">
    <property type="nucleotide sequence ID" value="XM_042709508.1"/>
</dbReference>
<evidence type="ECO:0000313" key="6">
    <source>
        <dbReference type="RefSeq" id="XP_042565442.1"/>
    </source>
</evidence>
<protein>
    <submittedName>
        <fullName evidence="4 5">Uncharacterized protein C21orf62</fullName>
    </submittedName>
</protein>
<accession>A0A6P8GAX2</accession>
<keyword evidence="3" id="KW-1185">Reference proteome</keyword>
<dbReference type="AlphaFoldDB" id="A0A6P8GAX2"/>
<dbReference type="KEGG" id="char:105888513"/>
<proteinExistence type="predicted"/>
<dbReference type="InterPro" id="IPR029250">
    <property type="entry name" value="ECPIP"/>
</dbReference>
<name>A0A6P8GAX2_CLUHA</name>
<evidence type="ECO:0000256" key="2">
    <source>
        <dbReference type="SAM" id="SignalP"/>
    </source>
</evidence>
<dbReference type="RefSeq" id="XP_031436453.1">
    <property type="nucleotide sequence ID" value="XM_031580593.1"/>
</dbReference>
<feature type="region of interest" description="Disordered" evidence="1">
    <location>
        <begin position="150"/>
        <end position="176"/>
    </location>
</feature>
<sequence>MALPWLWPWLLWAVTTSLPLVRHVWAEPGVNSTLLFRSVSHGNSLRSCSCDQVVADCDEALANLLCSCQTLTPAGRHQNYTSQGTLSVWVRDPRQLWDWLSGAEVSDLCVCVCAPLPPLPPLPLSTPPLALLGLRRLQLRSFLHHQGATSSRHRSLLLQQPTPSPDHQGAPSSSPAHHTHLVLLDAAALSGESALRAYSVVAPLDTHTHAHAHTHSLAQHFLQLTLPHTLTHPADKQQPCLLTFVY</sequence>